<dbReference type="Proteomes" id="UP000636010">
    <property type="component" value="Unassembled WGS sequence"/>
</dbReference>
<proteinExistence type="predicted"/>
<accession>A0ABQ1MDD2</accession>
<evidence type="ECO:0000256" key="1">
    <source>
        <dbReference type="SAM" id="SignalP"/>
    </source>
</evidence>
<comment type="caution">
    <text evidence="2">The sequence shown here is derived from an EMBL/GenBank/DDBJ whole genome shotgun (WGS) entry which is preliminary data.</text>
</comment>
<dbReference type="RefSeq" id="WP_188463970.1">
    <property type="nucleotide sequence ID" value="NZ_BAABHU010000008.1"/>
</dbReference>
<keyword evidence="1" id="KW-0732">Signal</keyword>
<evidence type="ECO:0000313" key="2">
    <source>
        <dbReference type="EMBL" id="GGC38849.1"/>
    </source>
</evidence>
<organism evidence="2 3">
    <name type="scientific">Marivirga lumbricoides</name>
    <dbReference type="NCBI Taxonomy" id="1046115"/>
    <lineage>
        <taxon>Bacteria</taxon>
        <taxon>Pseudomonadati</taxon>
        <taxon>Bacteroidota</taxon>
        <taxon>Cytophagia</taxon>
        <taxon>Cytophagales</taxon>
        <taxon>Marivirgaceae</taxon>
        <taxon>Marivirga</taxon>
    </lineage>
</organism>
<reference evidence="3" key="1">
    <citation type="journal article" date="2019" name="Int. J. Syst. Evol. Microbiol.">
        <title>The Global Catalogue of Microorganisms (GCM) 10K type strain sequencing project: providing services to taxonomists for standard genome sequencing and annotation.</title>
        <authorList>
            <consortium name="The Broad Institute Genomics Platform"/>
            <consortium name="The Broad Institute Genome Sequencing Center for Infectious Disease"/>
            <person name="Wu L."/>
            <person name="Ma J."/>
        </authorList>
    </citation>
    <scope>NUCLEOTIDE SEQUENCE [LARGE SCALE GENOMIC DNA]</scope>
    <source>
        <strain evidence="3">CGMCC 1.10832</strain>
    </source>
</reference>
<feature type="signal peptide" evidence="1">
    <location>
        <begin position="1"/>
        <end position="24"/>
    </location>
</feature>
<feature type="chain" id="PRO_5045511067" description="Type 1 periplasmic binding fold superfamily protein" evidence="1">
    <location>
        <begin position="25"/>
        <end position="196"/>
    </location>
</feature>
<evidence type="ECO:0008006" key="4">
    <source>
        <dbReference type="Google" id="ProtNLM"/>
    </source>
</evidence>
<protein>
    <recommendedName>
        <fullName evidence="4">Type 1 periplasmic binding fold superfamily protein</fullName>
    </recommendedName>
</protein>
<gene>
    <name evidence="2" type="ORF">GCM10011506_25350</name>
</gene>
<evidence type="ECO:0000313" key="3">
    <source>
        <dbReference type="Proteomes" id="UP000636010"/>
    </source>
</evidence>
<keyword evidence="3" id="KW-1185">Reference proteome</keyword>
<sequence length="196" mass="21026">MKNQVSLTGLFRSLLLLSAVVLFSQCDTEEPEAENEEELITTMSLTFVPTTGGGDPVFFSVFDADGDGPIEPVYTDGQESILDAGVSYNVAIQVLNTTENPAENITEEILEEGDDHQFFFETSNGLNLDFAYDDVDEDGNPVGVTSIFTTGEASEGTLTVTLRHEPNKSAEGVKTGDITKAGGETDVQAIFSVVIK</sequence>
<name>A0ABQ1MDD2_9BACT</name>
<dbReference type="EMBL" id="BMEC01000008">
    <property type="protein sequence ID" value="GGC38849.1"/>
    <property type="molecule type" value="Genomic_DNA"/>
</dbReference>